<reference evidence="2 3" key="1">
    <citation type="submission" date="2014-05" db="EMBL/GenBank/DDBJ databases">
        <title>Whole genome shotgun sequence of Rhizobium rhizogenes NBRC 13257.</title>
        <authorList>
            <person name="Katano-Makiyama Y."/>
            <person name="Hosoyama A."/>
            <person name="Hashimoto M."/>
            <person name="Hosoyama Y."/>
            <person name="Noguchi M."/>
            <person name="Tsuchikane K."/>
            <person name="Kimura A."/>
            <person name="Ohji S."/>
            <person name="Ichikawa N."/>
            <person name="Yamazoe A."/>
            <person name="Fujita N."/>
        </authorList>
    </citation>
    <scope>NUCLEOTIDE SEQUENCE [LARGE SCALE GENOMIC DNA]</scope>
    <source>
        <strain evidence="2 3">NBRC 13257</strain>
    </source>
</reference>
<sequence>MHSVLDSKAMAKVLRQSLAMRGLNLSHSECLEIVAHQFGLADWNTLSAIILAATPKEKKYGMADNWVTVGNSEYYRMGLDGSSPGVAVIECVIERKSGIDLKQTGFLTMMQSVRADHYRGRKIQLLARIRAEDADTGTAWLRIDKALGSPLRFDNMMQRKSDGAITGTTGWVERKIVLDVPEEAESIHYGFFLKGYGKVWARGFRLDIVPEETASTDTPHSLSNLDKRYILSEPRNLDFSAEMRST</sequence>
<dbReference type="Proteomes" id="UP000026941">
    <property type="component" value="Unassembled WGS sequence"/>
</dbReference>
<gene>
    <name evidence="2" type="ORF">RRH01S_04_01470</name>
</gene>
<dbReference type="Pfam" id="PF20066">
    <property type="entry name" value="Glyoxalase_8"/>
    <property type="match status" value="1"/>
</dbReference>
<evidence type="ECO:0000259" key="1">
    <source>
        <dbReference type="Pfam" id="PF20066"/>
    </source>
</evidence>
<dbReference type="Gene3D" id="2.60.120.260">
    <property type="entry name" value="Galactose-binding domain-like"/>
    <property type="match status" value="1"/>
</dbReference>
<comment type="caution">
    <text evidence="2">The sequence shown here is derived from an EMBL/GenBank/DDBJ whole genome shotgun (WGS) entry which is preliminary data.</text>
</comment>
<accession>A0AA87Q7A7</accession>
<name>A0AA87Q7A7_RHIRH</name>
<dbReference type="RefSeq" id="WP_042471479.1">
    <property type="nucleotide sequence ID" value="NZ_BAYX01000004.1"/>
</dbReference>
<evidence type="ECO:0000313" key="3">
    <source>
        <dbReference type="Proteomes" id="UP000026941"/>
    </source>
</evidence>
<protein>
    <recommendedName>
        <fullName evidence="1">Glyoxalase-related protein domain-containing protein</fullName>
    </recommendedName>
</protein>
<dbReference type="InterPro" id="IPR045517">
    <property type="entry name" value="Glyoxalase_8"/>
</dbReference>
<proteinExistence type="predicted"/>
<dbReference type="AlphaFoldDB" id="A0AA87Q7A7"/>
<organism evidence="2 3">
    <name type="scientific">Rhizobium rhizogenes NBRC 13257</name>
    <dbReference type="NCBI Taxonomy" id="1220581"/>
    <lineage>
        <taxon>Bacteria</taxon>
        <taxon>Pseudomonadati</taxon>
        <taxon>Pseudomonadota</taxon>
        <taxon>Alphaproteobacteria</taxon>
        <taxon>Hyphomicrobiales</taxon>
        <taxon>Rhizobiaceae</taxon>
        <taxon>Rhizobium/Agrobacterium group</taxon>
        <taxon>Rhizobium</taxon>
    </lineage>
</organism>
<dbReference type="EMBL" id="BAYX01000004">
    <property type="protein sequence ID" value="GAJ92594.1"/>
    <property type="molecule type" value="Genomic_DNA"/>
</dbReference>
<evidence type="ECO:0000313" key="2">
    <source>
        <dbReference type="EMBL" id="GAJ92594.1"/>
    </source>
</evidence>
<feature type="domain" description="Glyoxalase-related protein" evidence="1">
    <location>
        <begin position="3"/>
        <end position="59"/>
    </location>
</feature>